<name>A0A0F9TMR4_9ZZZZ</name>
<reference evidence="1" key="1">
    <citation type="journal article" date="2015" name="Nature">
        <title>Complex archaea that bridge the gap between prokaryotes and eukaryotes.</title>
        <authorList>
            <person name="Spang A."/>
            <person name="Saw J.H."/>
            <person name="Jorgensen S.L."/>
            <person name="Zaremba-Niedzwiedzka K."/>
            <person name="Martijn J."/>
            <person name="Lind A.E."/>
            <person name="van Eijk R."/>
            <person name="Schleper C."/>
            <person name="Guy L."/>
            <person name="Ettema T.J."/>
        </authorList>
    </citation>
    <scope>NUCLEOTIDE SEQUENCE</scope>
</reference>
<comment type="caution">
    <text evidence="1">The sequence shown here is derived from an EMBL/GenBank/DDBJ whole genome shotgun (WGS) entry which is preliminary data.</text>
</comment>
<gene>
    <name evidence="1" type="ORF">LCGC14_0372530</name>
</gene>
<evidence type="ECO:0000313" key="1">
    <source>
        <dbReference type="EMBL" id="KKN76227.1"/>
    </source>
</evidence>
<sequence>MIEPNKLWNTPWLDLDVEQKLEALRDTIKEIADEINSRDDTPARHLVSEEEFEELKSKLYSHINSKIESEVGKLKICSQ</sequence>
<proteinExistence type="predicted"/>
<accession>A0A0F9TMR4</accession>
<dbReference type="AlphaFoldDB" id="A0A0F9TMR4"/>
<organism evidence="1">
    <name type="scientific">marine sediment metagenome</name>
    <dbReference type="NCBI Taxonomy" id="412755"/>
    <lineage>
        <taxon>unclassified sequences</taxon>
        <taxon>metagenomes</taxon>
        <taxon>ecological metagenomes</taxon>
    </lineage>
</organism>
<protein>
    <submittedName>
        <fullName evidence="1">Uncharacterized protein</fullName>
    </submittedName>
</protein>
<dbReference type="EMBL" id="LAZR01000298">
    <property type="protein sequence ID" value="KKN76227.1"/>
    <property type="molecule type" value="Genomic_DNA"/>
</dbReference>